<feature type="domain" description="DNA methylase adenine-specific" evidence="8">
    <location>
        <begin position="155"/>
        <end position="448"/>
    </location>
</feature>
<evidence type="ECO:0000256" key="7">
    <source>
        <dbReference type="ARBA" id="ARBA00047942"/>
    </source>
</evidence>
<dbReference type="InterPro" id="IPR052916">
    <property type="entry name" value="Type-I_RE_MTase_Subunit"/>
</dbReference>
<evidence type="ECO:0000313" key="11">
    <source>
        <dbReference type="Proteomes" id="UP000664632"/>
    </source>
</evidence>
<reference evidence="10 11" key="1">
    <citation type="submission" date="2021-03" db="EMBL/GenBank/DDBJ databases">
        <title>Enterococcal diversity collection.</title>
        <authorList>
            <person name="Gilmore M.S."/>
            <person name="Schwartzman J."/>
            <person name="Van Tyne D."/>
            <person name="Martin M."/>
            <person name="Earl A.M."/>
            <person name="Manson A.L."/>
            <person name="Straub T."/>
            <person name="Salamzade R."/>
            <person name="Saavedra J."/>
            <person name="Lebreton F."/>
            <person name="Prichula J."/>
            <person name="Schaufler K."/>
            <person name="Gaca A."/>
            <person name="Sgardioli B."/>
            <person name="Wagenaar J."/>
            <person name="Strong T."/>
        </authorList>
    </citation>
    <scope>NUCLEOTIDE SEQUENCE [LARGE SCALE GENOMIC DNA]</scope>
    <source>
        <strain evidence="10 11">DIV0869a</strain>
    </source>
</reference>
<keyword evidence="11" id="KW-1185">Reference proteome</keyword>
<evidence type="ECO:0000256" key="3">
    <source>
        <dbReference type="ARBA" id="ARBA00022603"/>
    </source>
</evidence>
<dbReference type="Pfam" id="PF12161">
    <property type="entry name" value="HsdM_N"/>
    <property type="match status" value="1"/>
</dbReference>
<keyword evidence="6" id="KW-0680">Restriction system</keyword>
<dbReference type="Gene3D" id="3.40.50.150">
    <property type="entry name" value="Vaccinia Virus protein VP39"/>
    <property type="match status" value="1"/>
</dbReference>
<keyword evidence="5" id="KW-0949">S-adenosyl-L-methionine</keyword>
<dbReference type="PANTHER" id="PTHR42998">
    <property type="entry name" value="TYPE I RESTRICTION ENZYME HINDVIIP M PROTEIN-RELATED"/>
    <property type="match status" value="1"/>
</dbReference>
<evidence type="ECO:0000256" key="4">
    <source>
        <dbReference type="ARBA" id="ARBA00022679"/>
    </source>
</evidence>
<organism evidence="10 11">
    <name type="scientific">Candidatus Enterococcus ikei</name>
    <dbReference type="NCBI Taxonomy" id="2815326"/>
    <lineage>
        <taxon>Bacteria</taxon>
        <taxon>Bacillati</taxon>
        <taxon>Bacillota</taxon>
        <taxon>Bacilli</taxon>
        <taxon>Lactobacillales</taxon>
        <taxon>Enterococcaceae</taxon>
        <taxon>Enterococcus</taxon>
    </lineage>
</organism>
<accession>A0ABS3GYT1</accession>
<keyword evidence="3 10" id="KW-0489">Methyltransferase</keyword>
<dbReference type="Proteomes" id="UP000664632">
    <property type="component" value="Unassembled WGS sequence"/>
</dbReference>
<dbReference type="GO" id="GO:0008168">
    <property type="term" value="F:methyltransferase activity"/>
    <property type="evidence" value="ECO:0007669"/>
    <property type="project" value="UniProtKB-KW"/>
</dbReference>
<evidence type="ECO:0000313" key="10">
    <source>
        <dbReference type="EMBL" id="MBO0439614.1"/>
    </source>
</evidence>
<evidence type="ECO:0000256" key="5">
    <source>
        <dbReference type="ARBA" id="ARBA00022691"/>
    </source>
</evidence>
<dbReference type="Gene3D" id="1.20.1260.30">
    <property type="match status" value="1"/>
</dbReference>
<dbReference type="GO" id="GO:0032259">
    <property type="term" value="P:methylation"/>
    <property type="evidence" value="ECO:0007669"/>
    <property type="project" value="UniProtKB-KW"/>
</dbReference>
<evidence type="ECO:0000256" key="2">
    <source>
        <dbReference type="ARBA" id="ARBA00011900"/>
    </source>
</evidence>
<dbReference type="InterPro" id="IPR038333">
    <property type="entry name" value="T1MK-like_N_sf"/>
</dbReference>
<comment type="catalytic activity">
    <reaction evidence="7">
        <text>a 2'-deoxyadenosine in DNA + S-adenosyl-L-methionine = an N(6)-methyl-2'-deoxyadenosine in DNA + S-adenosyl-L-homocysteine + H(+)</text>
        <dbReference type="Rhea" id="RHEA:15197"/>
        <dbReference type="Rhea" id="RHEA-COMP:12418"/>
        <dbReference type="Rhea" id="RHEA-COMP:12419"/>
        <dbReference type="ChEBI" id="CHEBI:15378"/>
        <dbReference type="ChEBI" id="CHEBI:57856"/>
        <dbReference type="ChEBI" id="CHEBI:59789"/>
        <dbReference type="ChEBI" id="CHEBI:90615"/>
        <dbReference type="ChEBI" id="CHEBI:90616"/>
        <dbReference type="EC" id="2.1.1.72"/>
    </reaction>
</comment>
<comment type="similarity">
    <text evidence="1">Belongs to the N(4)/N(6)-methyltransferase family.</text>
</comment>
<dbReference type="PROSITE" id="PS00092">
    <property type="entry name" value="N6_MTASE"/>
    <property type="match status" value="1"/>
</dbReference>
<dbReference type="PANTHER" id="PTHR42998:SF1">
    <property type="entry name" value="TYPE I RESTRICTION ENZYME HINDI METHYLASE SUBUNIT"/>
    <property type="match status" value="1"/>
</dbReference>
<keyword evidence="4" id="KW-0808">Transferase</keyword>
<comment type="caution">
    <text evidence="10">The sequence shown here is derived from an EMBL/GenBank/DDBJ whole genome shotgun (WGS) entry which is preliminary data.</text>
</comment>
<gene>
    <name evidence="10" type="ORF">JZO69_04540</name>
</gene>
<dbReference type="EMBL" id="JAFLWD010000009">
    <property type="protein sequence ID" value="MBO0439614.1"/>
    <property type="molecule type" value="Genomic_DNA"/>
</dbReference>
<dbReference type="PRINTS" id="PR00507">
    <property type="entry name" value="N12N6MTFRASE"/>
</dbReference>
<dbReference type="InterPro" id="IPR022749">
    <property type="entry name" value="D12N6_MeTrfase_N"/>
</dbReference>
<feature type="domain" description="N6 adenine-specific DNA methyltransferase N-terminal" evidence="9">
    <location>
        <begin position="9"/>
        <end position="146"/>
    </location>
</feature>
<proteinExistence type="inferred from homology"/>
<protein>
    <recommendedName>
        <fullName evidence="2">site-specific DNA-methyltransferase (adenine-specific)</fullName>
        <ecNumber evidence="2">2.1.1.72</ecNumber>
    </recommendedName>
</protein>
<evidence type="ECO:0000259" key="8">
    <source>
        <dbReference type="Pfam" id="PF02384"/>
    </source>
</evidence>
<dbReference type="CDD" id="cd02440">
    <property type="entry name" value="AdoMet_MTases"/>
    <property type="match status" value="1"/>
</dbReference>
<sequence length="558" mass="63906">MNDKELKKLKDDLWTTAIDMRANSNLSAHDYAEPILGLIFLRFADAKYKKFEKAIEEEFEKRQKSTRISANKSEIALELAGIYVPDDARYDYLLNLPEKEDVIAPAIVNAMNEMERYASSVEEGTLPKEKYKEIPASNLKNLLKNFKDIPTEGSVDIFGEIYEYFLGKFAMAEGQGGGVFYTPASVVQYMVEVVQPKKGRILDPACGSGGMFVQSALYAKKHGYGPNALRAYGVEKEPATVKLAQLNLLLHNMNGDITQANSFYEDPYNSYERFDYVFANPPFNVRGVEYERVCNQKRFNEYGIPRNSSKKDDIEKVPNANYLWINQFATALKKDGKAALVMPNGASTVGDGEQKEIRRRLLESGHVSQIVVLPSNMFNTVTLPATLWFFDKSKKHEEILFINADKKELYTQVDRAHRKFDEAHIKNLSLITRLYEENAQEYEELKNWYQENIDLNDDQKEYWQKQLNWVNEQFPEGMYQDIAGLCSVVPVHGENSIESKDWSLSPGVYVGFEQIEEDEEPFEVRMKRLTTMLSNQLSESHKLEEEVKKALGGIGYEI</sequence>
<dbReference type="Pfam" id="PF02384">
    <property type="entry name" value="N6_Mtase"/>
    <property type="match status" value="1"/>
</dbReference>
<name>A0ABS3GYT1_9ENTE</name>
<evidence type="ECO:0000256" key="6">
    <source>
        <dbReference type="ARBA" id="ARBA00022747"/>
    </source>
</evidence>
<dbReference type="InterPro" id="IPR002052">
    <property type="entry name" value="DNA_methylase_N6_adenine_CS"/>
</dbReference>
<evidence type="ECO:0000259" key="9">
    <source>
        <dbReference type="Pfam" id="PF12161"/>
    </source>
</evidence>
<dbReference type="InterPro" id="IPR029063">
    <property type="entry name" value="SAM-dependent_MTases_sf"/>
</dbReference>
<evidence type="ECO:0000256" key="1">
    <source>
        <dbReference type="ARBA" id="ARBA00006594"/>
    </source>
</evidence>
<dbReference type="InterPro" id="IPR003356">
    <property type="entry name" value="DNA_methylase_A-5"/>
</dbReference>
<dbReference type="RefSeq" id="WP_207111701.1">
    <property type="nucleotide sequence ID" value="NZ_JAFLWD010000009.1"/>
</dbReference>
<dbReference type="SUPFAM" id="SSF53335">
    <property type="entry name" value="S-adenosyl-L-methionine-dependent methyltransferases"/>
    <property type="match status" value="1"/>
</dbReference>
<dbReference type="EC" id="2.1.1.72" evidence="2"/>